<name>A0A939K1H6_9BACT</name>
<reference evidence="1" key="1">
    <citation type="submission" date="2021-03" db="EMBL/GenBank/DDBJ databases">
        <title>Fibrella sp. HMF5335 genome sequencing and assembly.</title>
        <authorList>
            <person name="Kang H."/>
            <person name="Kim H."/>
            <person name="Bae S."/>
            <person name="Joh K."/>
        </authorList>
    </citation>
    <scope>NUCLEOTIDE SEQUENCE</scope>
    <source>
        <strain evidence="1">HMF5335</strain>
    </source>
</reference>
<dbReference type="RefSeq" id="WP_207362820.1">
    <property type="nucleotide sequence ID" value="NZ_JAFMYV010000001.1"/>
</dbReference>
<accession>A0A939K1H6</accession>
<sequence length="65" mass="7194">MEIDDQQEVAIVTTIRLIRKFSESIVALEKMGATGSANESIRMRDRLVAELKQLTNKATNAAVFA</sequence>
<dbReference type="EMBL" id="JAFMYV010000001">
    <property type="protein sequence ID" value="MBO0935259.1"/>
    <property type="molecule type" value="Genomic_DNA"/>
</dbReference>
<dbReference type="AlphaFoldDB" id="A0A939K1H6"/>
<evidence type="ECO:0000313" key="1">
    <source>
        <dbReference type="EMBL" id="MBO0935259.1"/>
    </source>
</evidence>
<evidence type="ECO:0000313" key="2">
    <source>
        <dbReference type="Proteomes" id="UP000664034"/>
    </source>
</evidence>
<protein>
    <submittedName>
        <fullName evidence="1">Uncharacterized protein</fullName>
    </submittedName>
</protein>
<keyword evidence="2" id="KW-1185">Reference proteome</keyword>
<organism evidence="1 2">
    <name type="scientific">Fibrella rubiginis</name>
    <dbReference type="NCBI Taxonomy" id="2817060"/>
    <lineage>
        <taxon>Bacteria</taxon>
        <taxon>Pseudomonadati</taxon>
        <taxon>Bacteroidota</taxon>
        <taxon>Cytophagia</taxon>
        <taxon>Cytophagales</taxon>
        <taxon>Spirosomataceae</taxon>
        <taxon>Fibrella</taxon>
    </lineage>
</organism>
<gene>
    <name evidence="1" type="ORF">J2I47_01735</name>
</gene>
<comment type="caution">
    <text evidence="1">The sequence shown here is derived from an EMBL/GenBank/DDBJ whole genome shotgun (WGS) entry which is preliminary data.</text>
</comment>
<proteinExistence type="predicted"/>
<dbReference type="Proteomes" id="UP000664034">
    <property type="component" value="Unassembled WGS sequence"/>
</dbReference>